<dbReference type="InterPro" id="IPR001647">
    <property type="entry name" value="HTH_TetR"/>
</dbReference>
<dbReference type="PROSITE" id="PS50977">
    <property type="entry name" value="HTH_TETR_2"/>
    <property type="match status" value="1"/>
</dbReference>
<dbReference type="Proteomes" id="UP001519363">
    <property type="component" value="Unassembled WGS sequence"/>
</dbReference>
<protein>
    <submittedName>
        <fullName evidence="6">AcrR family transcriptional regulator</fullName>
    </submittedName>
</protein>
<keyword evidence="1" id="KW-0805">Transcription regulation</keyword>
<organism evidence="6 7">
    <name type="scientific">Crossiella equi</name>
    <dbReference type="NCBI Taxonomy" id="130796"/>
    <lineage>
        <taxon>Bacteria</taxon>
        <taxon>Bacillati</taxon>
        <taxon>Actinomycetota</taxon>
        <taxon>Actinomycetes</taxon>
        <taxon>Pseudonocardiales</taxon>
        <taxon>Pseudonocardiaceae</taxon>
        <taxon>Crossiella</taxon>
    </lineage>
</organism>
<accession>A0ABS5AH47</accession>
<reference evidence="6 7" key="1">
    <citation type="submission" date="2021-03" db="EMBL/GenBank/DDBJ databases">
        <title>Sequencing the genomes of 1000 actinobacteria strains.</title>
        <authorList>
            <person name="Klenk H.-P."/>
        </authorList>
    </citation>
    <scope>NUCLEOTIDE SEQUENCE [LARGE SCALE GENOMIC DNA]</scope>
    <source>
        <strain evidence="6 7">DSM 44580</strain>
    </source>
</reference>
<evidence type="ECO:0000313" key="6">
    <source>
        <dbReference type="EMBL" id="MBP2475677.1"/>
    </source>
</evidence>
<keyword evidence="7" id="KW-1185">Reference proteome</keyword>
<feature type="domain" description="HTH tetR-type" evidence="5">
    <location>
        <begin position="8"/>
        <end position="68"/>
    </location>
</feature>
<dbReference type="SUPFAM" id="SSF46689">
    <property type="entry name" value="Homeodomain-like"/>
    <property type="match status" value="1"/>
</dbReference>
<dbReference type="PRINTS" id="PR00455">
    <property type="entry name" value="HTHTETR"/>
</dbReference>
<dbReference type="PANTHER" id="PTHR30055:SF148">
    <property type="entry name" value="TETR-FAMILY TRANSCRIPTIONAL REGULATOR"/>
    <property type="match status" value="1"/>
</dbReference>
<sequence>MRGRPRDPGNDAAILQAALDIFIEGGVEGTSIEQVARRAGVARLTVYRRWATKEELIAQAIEFGRDGFMNPADFLQRFTSGEQTLDSMVELVVQALVDPRYRQLLGRLAATSASHPDLMRAYAESYVSPRREMALEVFQVLKENGEIPEHFDLGLFTELVAGMSMYITVLAMPPRSPAEIREFLHRLLDMVLSRARTSNPG</sequence>
<gene>
    <name evidence="6" type="ORF">JOF53_004549</name>
</gene>
<evidence type="ECO:0000256" key="1">
    <source>
        <dbReference type="ARBA" id="ARBA00023015"/>
    </source>
</evidence>
<keyword evidence="2 4" id="KW-0238">DNA-binding</keyword>
<name>A0ABS5AH47_9PSEU</name>
<evidence type="ECO:0000256" key="2">
    <source>
        <dbReference type="ARBA" id="ARBA00023125"/>
    </source>
</evidence>
<dbReference type="InterPro" id="IPR009057">
    <property type="entry name" value="Homeodomain-like_sf"/>
</dbReference>
<proteinExistence type="predicted"/>
<dbReference type="InterPro" id="IPR011075">
    <property type="entry name" value="TetR_C"/>
</dbReference>
<feature type="DNA-binding region" description="H-T-H motif" evidence="4">
    <location>
        <begin position="31"/>
        <end position="50"/>
    </location>
</feature>
<dbReference type="Gene3D" id="1.10.10.60">
    <property type="entry name" value="Homeodomain-like"/>
    <property type="match status" value="1"/>
</dbReference>
<dbReference type="Pfam" id="PF16859">
    <property type="entry name" value="TetR_C_11"/>
    <property type="match status" value="1"/>
</dbReference>
<comment type="caution">
    <text evidence="6">The sequence shown here is derived from an EMBL/GenBank/DDBJ whole genome shotgun (WGS) entry which is preliminary data.</text>
</comment>
<evidence type="ECO:0000256" key="4">
    <source>
        <dbReference type="PROSITE-ProRule" id="PRU00335"/>
    </source>
</evidence>
<evidence type="ECO:0000256" key="3">
    <source>
        <dbReference type="ARBA" id="ARBA00023163"/>
    </source>
</evidence>
<evidence type="ECO:0000313" key="7">
    <source>
        <dbReference type="Proteomes" id="UP001519363"/>
    </source>
</evidence>
<dbReference type="Pfam" id="PF00440">
    <property type="entry name" value="TetR_N"/>
    <property type="match status" value="1"/>
</dbReference>
<dbReference type="EMBL" id="JAGIOO010000001">
    <property type="protein sequence ID" value="MBP2475677.1"/>
    <property type="molecule type" value="Genomic_DNA"/>
</dbReference>
<dbReference type="InterPro" id="IPR050109">
    <property type="entry name" value="HTH-type_TetR-like_transc_reg"/>
</dbReference>
<dbReference type="SUPFAM" id="SSF48498">
    <property type="entry name" value="Tetracyclin repressor-like, C-terminal domain"/>
    <property type="match status" value="1"/>
</dbReference>
<dbReference type="PANTHER" id="PTHR30055">
    <property type="entry name" value="HTH-TYPE TRANSCRIPTIONAL REGULATOR RUTR"/>
    <property type="match status" value="1"/>
</dbReference>
<dbReference type="Gene3D" id="1.10.357.10">
    <property type="entry name" value="Tetracycline Repressor, domain 2"/>
    <property type="match status" value="1"/>
</dbReference>
<dbReference type="InterPro" id="IPR036271">
    <property type="entry name" value="Tet_transcr_reg_TetR-rel_C_sf"/>
</dbReference>
<evidence type="ECO:0000259" key="5">
    <source>
        <dbReference type="PROSITE" id="PS50977"/>
    </source>
</evidence>
<keyword evidence="3" id="KW-0804">Transcription</keyword>
<dbReference type="RefSeq" id="WP_086786100.1">
    <property type="nucleotide sequence ID" value="NZ_JAGIOO010000001.1"/>
</dbReference>